<feature type="non-terminal residue" evidence="1">
    <location>
        <position position="1"/>
    </location>
</feature>
<name>X0XGX6_9ZZZZ</name>
<feature type="non-terminal residue" evidence="1">
    <location>
        <position position="252"/>
    </location>
</feature>
<evidence type="ECO:0000313" key="1">
    <source>
        <dbReference type="EMBL" id="GAG34662.1"/>
    </source>
</evidence>
<proteinExistence type="predicted"/>
<protein>
    <submittedName>
        <fullName evidence="1">Uncharacterized protein</fullName>
    </submittedName>
</protein>
<dbReference type="EMBL" id="BARS01041661">
    <property type="protein sequence ID" value="GAG34662.1"/>
    <property type="molecule type" value="Genomic_DNA"/>
</dbReference>
<accession>X0XGX6</accession>
<organism evidence="1">
    <name type="scientific">marine sediment metagenome</name>
    <dbReference type="NCBI Taxonomy" id="412755"/>
    <lineage>
        <taxon>unclassified sequences</taxon>
        <taxon>metagenomes</taxon>
        <taxon>ecological metagenomes</taxon>
    </lineage>
</organism>
<comment type="caution">
    <text evidence="1">The sequence shown here is derived from an EMBL/GenBank/DDBJ whole genome shotgun (WGS) entry which is preliminary data.</text>
</comment>
<sequence length="252" mass="28645">LVKSKDFWLVNVLENAGFERLFDNLVFQTKSAYLTFSMNAAKEIEGQLGSTSNLVNAINQAKDYLDLDEWLEENGIKLSVARKNEWGGKKQLLDFLKNMIIYKDGGLLVIEFKYLFGDIDKIIISGNETLAKIDSIYYRSERSNEDRLTIYTKRITEQINDEETGKYLTKVAGMNGFTVKIKNADSQDHEEVARETLARIVDDLNDSYSVIARFFSKMINEDQFSEPFDKVMTLIFSSGKALGTIDFSSGNA</sequence>
<reference evidence="1" key="1">
    <citation type="journal article" date="2014" name="Front. Microbiol.">
        <title>High frequency of phylogenetically diverse reductive dehalogenase-homologous genes in deep subseafloor sedimentary metagenomes.</title>
        <authorList>
            <person name="Kawai M."/>
            <person name="Futagami T."/>
            <person name="Toyoda A."/>
            <person name="Takaki Y."/>
            <person name="Nishi S."/>
            <person name="Hori S."/>
            <person name="Arai W."/>
            <person name="Tsubouchi T."/>
            <person name="Morono Y."/>
            <person name="Uchiyama I."/>
            <person name="Ito T."/>
            <person name="Fujiyama A."/>
            <person name="Inagaki F."/>
            <person name="Takami H."/>
        </authorList>
    </citation>
    <scope>NUCLEOTIDE SEQUENCE</scope>
    <source>
        <strain evidence="1">Expedition CK06-06</strain>
    </source>
</reference>
<gene>
    <name evidence="1" type="ORF">S01H1_63323</name>
</gene>
<dbReference type="AlphaFoldDB" id="X0XGX6"/>